<name>A0ABQ8GQZ9_9PEZI</name>
<dbReference type="InterPro" id="IPR050656">
    <property type="entry name" value="PINX1"/>
</dbReference>
<keyword evidence="2" id="KW-0690">Ribosome biogenesis</keyword>
<accession>A0ABQ8GQZ9</accession>
<dbReference type="PANTHER" id="PTHR23149:SF31">
    <property type="entry name" value="PROTEIN PXR1"/>
    <property type="match status" value="1"/>
</dbReference>
<evidence type="ECO:0000256" key="7">
    <source>
        <dbReference type="ARBA" id="ARBA00043878"/>
    </source>
</evidence>
<reference evidence="10 11" key="1">
    <citation type="journal article" date="2021" name="Nat. Commun.">
        <title>Genetic determinants of endophytism in the Arabidopsis root mycobiome.</title>
        <authorList>
            <person name="Mesny F."/>
            <person name="Miyauchi S."/>
            <person name="Thiergart T."/>
            <person name="Pickel B."/>
            <person name="Atanasova L."/>
            <person name="Karlsson M."/>
            <person name="Huettel B."/>
            <person name="Barry K.W."/>
            <person name="Haridas S."/>
            <person name="Chen C."/>
            <person name="Bauer D."/>
            <person name="Andreopoulos W."/>
            <person name="Pangilinan J."/>
            <person name="LaButti K."/>
            <person name="Riley R."/>
            <person name="Lipzen A."/>
            <person name="Clum A."/>
            <person name="Drula E."/>
            <person name="Henrissat B."/>
            <person name="Kohler A."/>
            <person name="Grigoriev I.V."/>
            <person name="Martin F.M."/>
            <person name="Hacquard S."/>
        </authorList>
    </citation>
    <scope>NUCLEOTIDE SEQUENCE [LARGE SCALE GENOMIC DNA]</scope>
    <source>
        <strain evidence="10 11">MPI-SDFR-AT-0080</strain>
    </source>
</reference>
<dbReference type="Pfam" id="PF01585">
    <property type="entry name" value="G-patch"/>
    <property type="match status" value="1"/>
</dbReference>
<keyword evidence="11" id="KW-1185">Reference proteome</keyword>
<dbReference type="PROSITE" id="PS50174">
    <property type="entry name" value="G_PATCH"/>
    <property type="match status" value="1"/>
</dbReference>
<evidence type="ECO:0000256" key="2">
    <source>
        <dbReference type="ARBA" id="ARBA00022517"/>
    </source>
</evidence>
<feature type="compositionally biased region" description="Basic and acidic residues" evidence="8">
    <location>
        <begin position="270"/>
        <end position="291"/>
    </location>
</feature>
<evidence type="ECO:0000313" key="10">
    <source>
        <dbReference type="EMBL" id="KAH7062437.1"/>
    </source>
</evidence>
<dbReference type="EMBL" id="JAGTJR010000003">
    <property type="protein sequence ID" value="KAH7062437.1"/>
    <property type="molecule type" value="Genomic_DNA"/>
</dbReference>
<comment type="subcellular location">
    <subcellularLocation>
        <location evidence="1">Nucleus</location>
        <location evidence="1">Nucleolus</location>
    </subcellularLocation>
</comment>
<evidence type="ECO:0000313" key="11">
    <source>
        <dbReference type="Proteomes" id="UP000774617"/>
    </source>
</evidence>
<evidence type="ECO:0000256" key="8">
    <source>
        <dbReference type="SAM" id="MobiDB-lite"/>
    </source>
</evidence>
<comment type="function">
    <text evidence="7">Involved in rRNA-processing at A0, A1 and A2 sites and negatively regulates telomerase.</text>
</comment>
<feature type="compositionally biased region" description="Basic and acidic residues" evidence="8">
    <location>
        <begin position="168"/>
        <end position="186"/>
    </location>
</feature>
<sequence>MGLAGPKNRTKISADPNNTTWSKSTDRFGHKILLKQGWTPGSYLGAKDAKHASHYTAANASHIRVAVKDDNLGLGAKRGKAENETFGLTAFQGLLGRLNGKSDGELKKEESTARDLHLRLYQNQRWGSVRFVSGGLLVGDKIEQLNETENPAYGLPIKSSSTESESAEAEHSEKKRKRTEEEDAPKLKKKKTKSDLKRDSGGSSQEDSEAPAKKKKSSKSKKAKKSKDEEPSTSNAASSTGSAEEQEDRDKLDKKARREAKKALRAARIAKKETKKSEKEKRRQKDRKDPDSEGSSSDDEAPPSKATSTSASGTTTPSHNFAGGRLAVRQRYIAQKKKASMDPQALKEIFMIKAEA</sequence>
<keyword evidence="3" id="KW-0698">rRNA processing</keyword>
<evidence type="ECO:0000259" key="9">
    <source>
        <dbReference type="PROSITE" id="PS50174"/>
    </source>
</evidence>
<dbReference type="Proteomes" id="UP000774617">
    <property type="component" value="Unassembled WGS sequence"/>
</dbReference>
<feature type="compositionally biased region" description="Low complexity" evidence="8">
    <location>
        <begin position="232"/>
        <end position="243"/>
    </location>
</feature>
<feature type="region of interest" description="Disordered" evidence="8">
    <location>
        <begin position="149"/>
        <end position="325"/>
    </location>
</feature>
<feature type="compositionally biased region" description="Basic residues" evidence="8">
    <location>
        <begin position="213"/>
        <end position="225"/>
    </location>
</feature>
<feature type="domain" description="G-patch" evidence="9">
    <location>
        <begin position="25"/>
        <end position="79"/>
    </location>
</feature>
<dbReference type="PANTHER" id="PTHR23149">
    <property type="entry name" value="G PATCH DOMAIN CONTAINING PROTEIN"/>
    <property type="match status" value="1"/>
</dbReference>
<dbReference type="InterPro" id="IPR000467">
    <property type="entry name" value="G_patch_dom"/>
</dbReference>
<evidence type="ECO:0000256" key="4">
    <source>
        <dbReference type="ARBA" id="ARBA00023242"/>
    </source>
</evidence>
<organism evidence="10 11">
    <name type="scientific">Macrophomina phaseolina</name>
    <dbReference type="NCBI Taxonomy" id="35725"/>
    <lineage>
        <taxon>Eukaryota</taxon>
        <taxon>Fungi</taxon>
        <taxon>Dikarya</taxon>
        <taxon>Ascomycota</taxon>
        <taxon>Pezizomycotina</taxon>
        <taxon>Dothideomycetes</taxon>
        <taxon>Dothideomycetes incertae sedis</taxon>
        <taxon>Botryosphaeriales</taxon>
        <taxon>Botryosphaeriaceae</taxon>
        <taxon>Macrophomina</taxon>
    </lineage>
</organism>
<gene>
    <name evidence="10" type="ORF">B0J12DRAFT_237912</name>
</gene>
<feature type="compositionally biased region" description="Low complexity" evidence="8">
    <location>
        <begin position="303"/>
        <end position="318"/>
    </location>
</feature>
<comment type="similarity">
    <text evidence="5">Belongs to the PINX1 family.</text>
</comment>
<keyword evidence="4" id="KW-0539">Nucleus</keyword>
<feature type="region of interest" description="Disordered" evidence="8">
    <location>
        <begin position="1"/>
        <end position="23"/>
    </location>
</feature>
<comment type="caution">
    <text evidence="10">The sequence shown here is derived from an EMBL/GenBank/DDBJ whole genome shotgun (WGS) entry which is preliminary data.</text>
</comment>
<evidence type="ECO:0000256" key="6">
    <source>
        <dbReference type="ARBA" id="ARBA00041961"/>
    </source>
</evidence>
<proteinExistence type="inferred from homology"/>
<evidence type="ECO:0000256" key="1">
    <source>
        <dbReference type="ARBA" id="ARBA00004604"/>
    </source>
</evidence>
<feature type="compositionally biased region" description="Basic residues" evidence="8">
    <location>
        <begin position="254"/>
        <end position="269"/>
    </location>
</feature>
<evidence type="ECO:0000256" key="3">
    <source>
        <dbReference type="ARBA" id="ARBA00022552"/>
    </source>
</evidence>
<evidence type="ECO:0000256" key="5">
    <source>
        <dbReference type="ARBA" id="ARBA00038007"/>
    </source>
</evidence>
<protein>
    <recommendedName>
        <fullName evidence="6">PinX1-related protein 1</fullName>
    </recommendedName>
</protein>